<protein>
    <recommendedName>
        <fullName evidence="4">Peptide zinc metalloprotease protein</fullName>
    </recommendedName>
</protein>
<feature type="transmembrane region" description="Helical" evidence="1">
    <location>
        <begin position="180"/>
        <end position="199"/>
    </location>
</feature>
<evidence type="ECO:0000256" key="1">
    <source>
        <dbReference type="SAM" id="Phobius"/>
    </source>
</evidence>
<feature type="transmembrane region" description="Helical" evidence="1">
    <location>
        <begin position="206"/>
        <end position="225"/>
    </location>
</feature>
<dbReference type="EMBL" id="JBICRM010000029">
    <property type="protein sequence ID" value="MFG1708643.1"/>
    <property type="molecule type" value="Genomic_DNA"/>
</dbReference>
<sequence>MAGMSDRQQTYLLETGNGSYLRLSAMAYFVLTRIDSGSAADEVAQDLSHQLGRVVTAAHVDAAYAQVRQRIDAITQQPRRPKPFGLWLRIRLLPISAVGCLSRHLSRLFHPAAAAPLALFTALAAILTLTAGAPVRQNMMDPGASFLPLLGLFMVSMLAHELGHASASMRYGVPARDIGIGLYVIYPVFYSDVTGAWELTRRQRVVIDLAGVFFQFFVGAVYLVIYRLTGWEIFSLAAASVFFLGLFTLLPIFKFDGYWLLTDLLGVVNLSRQVRKVAVHVLDRLRRGPGTRLPWPTWVSVSVLIYGALTVAYLVLFTVNLALALPDLAAQYPARVVGLLRDLYLPPHTPAAGRVASVLGPTYILLGVGLAAATLSRRLIQARRPS</sequence>
<comment type="caution">
    <text evidence="2">The sequence shown here is derived from an EMBL/GenBank/DDBJ whole genome shotgun (WGS) entry which is preliminary data.</text>
</comment>
<dbReference type="RefSeq" id="WP_393172873.1">
    <property type="nucleotide sequence ID" value="NZ_JBICRM010000029.1"/>
</dbReference>
<keyword evidence="1" id="KW-1133">Transmembrane helix</keyword>
<gene>
    <name evidence="2" type="ORF">ACFLIM_36130</name>
</gene>
<feature type="transmembrane region" description="Helical" evidence="1">
    <location>
        <begin position="231"/>
        <end position="253"/>
    </location>
</feature>
<evidence type="ECO:0000313" key="2">
    <source>
        <dbReference type="EMBL" id="MFG1708643.1"/>
    </source>
</evidence>
<keyword evidence="3" id="KW-1185">Reference proteome</keyword>
<name>A0ABW7ANM6_9ACTN</name>
<feature type="transmembrane region" description="Helical" evidence="1">
    <location>
        <begin position="295"/>
        <end position="316"/>
    </location>
</feature>
<proteinExistence type="predicted"/>
<keyword evidence="1" id="KW-0812">Transmembrane</keyword>
<reference evidence="2 3" key="1">
    <citation type="submission" date="2024-10" db="EMBL/GenBank/DDBJ databases">
        <authorList>
            <person name="Topkara A.R."/>
            <person name="Saygin H."/>
        </authorList>
    </citation>
    <scope>NUCLEOTIDE SEQUENCE [LARGE SCALE GENOMIC DNA]</scope>
    <source>
        <strain evidence="2 3">M3C6</strain>
    </source>
</reference>
<accession>A0ABW7ANM6</accession>
<feature type="transmembrane region" description="Helical" evidence="1">
    <location>
        <begin position="112"/>
        <end position="131"/>
    </location>
</feature>
<evidence type="ECO:0008006" key="4">
    <source>
        <dbReference type="Google" id="ProtNLM"/>
    </source>
</evidence>
<feature type="transmembrane region" description="Helical" evidence="1">
    <location>
        <begin position="143"/>
        <end position="160"/>
    </location>
</feature>
<dbReference type="Proteomes" id="UP001603978">
    <property type="component" value="Unassembled WGS sequence"/>
</dbReference>
<dbReference type="CDD" id="cd05709">
    <property type="entry name" value="S2P-M50"/>
    <property type="match status" value="1"/>
</dbReference>
<evidence type="ECO:0000313" key="3">
    <source>
        <dbReference type="Proteomes" id="UP001603978"/>
    </source>
</evidence>
<keyword evidence="1" id="KW-0472">Membrane</keyword>
<organism evidence="2 3">
    <name type="scientific">Nonomuraea marmarensis</name>
    <dbReference type="NCBI Taxonomy" id="3351344"/>
    <lineage>
        <taxon>Bacteria</taxon>
        <taxon>Bacillati</taxon>
        <taxon>Actinomycetota</taxon>
        <taxon>Actinomycetes</taxon>
        <taxon>Streptosporangiales</taxon>
        <taxon>Streptosporangiaceae</taxon>
        <taxon>Nonomuraea</taxon>
    </lineage>
</organism>